<keyword evidence="3" id="KW-1003">Cell membrane</keyword>
<feature type="compositionally biased region" description="Low complexity" evidence="5">
    <location>
        <begin position="428"/>
        <end position="445"/>
    </location>
</feature>
<feature type="region of interest" description="Disordered" evidence="5">
    <location>
        <begin position="818"/>
        <end position="927"/>
    </location>
</feature>
<dbReference type="PROSITE" id="PS50003">
    <property type="entry name" value="PH_DOMAIN"/>
    <property type="match status" value="1"/>
</dbReference>
<dbReference type="Pfam" id="PF00169">
    <property type="entry name" value="PH"/>
    <property type="match status" value="1"/>
</dbReference>
<dbReference type="GO" id="GO:0009966">
    <property type="term" value="P:regulation of signal transduction"/>
    <property type="evidence" value="ECO:0007669"/>
    <property type="project" value="TreeGrafter"/>
</dbReference>
<proteinExistence type="inferred from homology"/>
<dbReference type="SUPFAM" id="SSF48371">
    <property type="entry name" value="ARM repeat"/>
    <property type="match status" value="1"/>
</dbReference>
<dbReference type="PANTHER" id="PTHR21630:SF10">
    <property type="entry name" value="VENTRICULAR ZONE-EXPRESSED PH DOMAIN-CONTAINING PROTEIN HOMOLOG 1"/>
    <property type="match status" value="1"/>
</dbReference>
<evidence type="ECO:0000256" key="4">
    <source>
        <dbReference type="ARBA" id="ARBA00023136"/>
    </source>
</evidence>
<dbReference type="InterPro" id="IPR039888">
    <property type="entry name" value="Melted-like"/>
</dbReference>
<dbReference type="InterPro" id="IPR016024">
    <property type="entry name" value="ARM-type_fold"/>
</dbReference>
<dbReference type="InterPro" id="IPR011993">
    <property type="entry name" value="PH-like_dom_sf"/>
</dbReference>
<evidence type="ECO:0000256" key="3">
    <source>
        <dbReference type="ARBA" id="ARBA00022475"/>
    </source>
</evidence>
<keyword evidence="8" id="KW-1185">Reference proteome</keyword>
<accession>A0AAE0Y9L6</accession>
<dbReference type="AlphaFoldDB" id="A0AAE0Y9L6"/>
<feature type="region of interest" description="Disordered" evidence="5">
    <location>
        <begin position="373"/>
        <end position="468"/>
    </location>
</feature>
<feature type="compositionally biased region" description="Basic and acidic residues" evidence="5">
    <location>
        <begin position="852"/>
        <end position="862"/>
    </location>
</feature>
<dbReference type="InterPro" id="IPR001849">
    <property type="entry name" value="PH_domain"/>
</dbReference>
<dbReference type="GO" id="GO:0010314">
    <property type="term" value="F:phosphatidylinositol-5-phosphate binding"/>
    <property type="evidence" value="ECO:0007669"/>
    <property type="project" value="TreeGrafter"/>
</dbReference>
<dbReference type="Gene3D" id="1.25.10.10">
    <property type="entry name" value="Leucine-rich Repeat Variant"/>
    <property type="match status" value="1"/>
</dbReference>
<dbReference type="PANTHER" id="PTHR21630">
    <property type="entry name" value="VEPH-A/MELTED"/>
    <property type="match status" value="1"/>
</dbReference>
<feature type="compositionally biased region" description="Low complexity" evidence="5">
    <location>
        <begin position="1013"/>
        <end position="1023"/>
    </location>
</feature>
<feature type="compositionally biased region" description="Low complexity" evidence="5">
    <location>
        <begin position="388"/>
        <end position="402"/>
    </location>
</feature>
<reference evidence="7" key="1">
    <citation type="journal article" date="2023" name="G3 (Bethesda)">
        <title>A reference genome for the long-term kleptoplast-retaining sea slug Elysia crispata morphotype clarki.</title>
        <authorList>
            <person name="Eastman K.E."/>
            <person name="Pendleton A.L."/>
            <person name="Shaikh M.A."/>
            <person name="Suttiyut T."/>
            <person name="Ogas R."/>
            <person name="Tomko P."/>
            <person name="Gavelis G."/>
            <person name="Widhalm J.R."/>
            <person name="Wisecaver J.H."/>
        </authorList>
    </citation>
    <scope>NUCLEOTIDE SEQUENCE</scope>
    <source>
        <strain evidence="7">ECLA1</strain>
    </source>
</reference>
<dbReference type="SUPFAM" id="SSF50729">
    <property type="entry name" value="PH domain-like"/>
    <property type="match status" value="1"/>
</dbReference>
<dbReference type="Proteomes" id="UP001283361">
    <property type="component" value="Unassembled WGS sequence"/>
</dbReference>
<dbReference type="EMBL" id="JAWDGP010006665">
    <property type="protein sequence ID" value="KAK3737127.1"/>
    <property type="molecule type" value="Genomic_DNA"/>
</dbReference>
<evidence type="ECO:0000259" key="6">
    <source>
        <dbReference type="PROSITE" id="PS50003"/>
    </source>
</evidence>
<dbReference type="InterPro" id="IPR011989">
    <property type="entry name" value="ARM-like"/>
</dbReference>
<feature type="region of interest" description="Disordered" evidence="5">
    <location>
        <begin position="968"/>
        <end position="1023"/>
    </location>
</feature>
<feature type="compositionally biased region" description="Basic and acidic residues" evidence="5">
    <location>
        <begin position="869"/>
        <end position="886"/>
    </location>
</feature>
<gene>
    <name evidence="7" type="ORF">RRG08_016433</name>
</gene>
<evidence type="ECO:0000256" key="2">
    <source>
        <dbReference type="ARBA" id="ARBA00010187"/>
    </source>
</evidence>
<name>A0AAE0Y9L6_9GAST</name>
<comment type="subcellular location">
    <subcellularLocation>
        <location evidence="1">Cell membrane</location>
        <topology evidence="1">Peripheral membrane protein</topology>
        <orientation evidence="1">Cytoplasmic side</orientation>
    </subcellularLocation>
</comment>
<keyword evidence="4" id="KW-0472">Membrane</keyword>
<feature type="compositionally biased region" description="Basic and acidic residues" evidence="5">
    <location>
        <begin position="828"/>
        <end position="837"/>
    </location>
</feature>
<dbReference type="GO" id="GO:0005886">
    <property type="term" value="C:plasma membrane"/>
    <property type="evidence" value="ECO:0007669"/>
    <property type="project" value="UniProtKB-SubCell"/>
</dbReference>
<comment type="similarity">
    <text evidence="2">Belongs to the MELT/VEPH family.</text>
</comment>
<evidence type="ECO:0000313" key="8">
    <source>
        <dbReference type="Proteomes" id="UP001283361"/>
    </source>
</evidence>
<evidence type="ECO:0000313" key="7">
    <source>
        <dbReference type="EMBL" id="KAK3737127.1"/>
    </source>
</evidence>
<sequence length="1037" mass="113607">MHELFAQVLSAKDLSKAGELFSLEDNEIERDLGEIIKKIEEIADTDEYEENDNDQSVVEICITRITTAIRETEKIERHAVPLVSLLTMCLRHNLAQGAKDEDPPHAKIASDVMSRLFSYYSNSGVMSQAIPAVVSFLECSNKDLVRSVASYLSLATIDNAHLLAQHMTLVLDTVLKGNYLLGQVLPQIYDLNPAPVLEHVDRLMQMVQTCDSTEKVCFIQLFNKVAKAHPKLLEKHVPELCTYLSSSLLSSMVLLILVDMALSRPAAVVNQLATIQAAVETQPMYMYQVAQIMGAVGTLSKEEAERSMAYLVSHLSSTDQSVLPSVLQEIRALGLMWPDLLQGYVDQITKLCGPGSSAVRLMVQQIREDLRKHCQEERSSHSATADTSVSLSSSRNSSSSVVEEAERARGRKRKEQKDSGKELKDQHNISNTTTDSSSSTITTNASREKRWSQGGGEKKEMRSVSSQTEGTVTVITVGNPPNAIHPSGTVSVKSTAMAESGELSSQNFASRNFRAREHSSHSDILKEAFSYSTVGTGTENAHGSMRDGVQLFCEKHFAKIKTFITNISTVVPLPAKCSVVNGKHKRYMQLHFDCSCHGEQCLYVGSHFTLPTRLPKLWVHLMFLAVQAKSKCALSQRDIDVSCLKACWDALRCENPSSFLALVTSSFPSQKDQLLLLQELHQSRYFDVFELSPARSRWACFVCTHPDKLNQLLTDGSPEIAGQLKEKKGKWMFFKRWKTRYFTLSGGSITYNKSNATKASLPVTKIQSVKAVRKGIRDIPRAFEIFTVDQTYMFKAKSHQSVEQWVQCLHIAVARSHSAGGTGSVGADADRASRSEEVQGGARKRLSIGQGRDLDGSIKEEGLFDPSVNEERRSSYGSKGRDDGSRMEVNTASNGANPFGGAEERRSRRGGRRIISGSGAGDKAFDIQDDENSLSGYSASFNDGGGNSATAASGIANEEFFRRSSIRRSSGAGSVGGRSVGSSMVRSAQLSHRTSDRSNRTFGGLQQEGSHQSSSPAGSIGINGGSIAIKMVTDTKL</sequence>
<feature type="compositionally biased region" description="Basic and acidic residues" evidence="5">
    <location>
        <begin position="446"/>
        <end position="462"/>
    </location>
</feature>
<feature type="compositionally biased region" description="Basic and acidic residues" evidence="5">
    <location>
        <begin position="415"/>
        <end position="427"/>
    </location>
</feature>
<evidence type="ECO:0000256" key="1">
    <source>
        <dbReference type="ARBA" id="ARBA00004413"/>
    </source>
</evidence>
<organism evidence="7 8">
    <name type="scientific">Elysia crispata</name>
    <name type="common">lettuce slug</name>
    <dbReference type="NCBI Taxonomy" id="231223"/>
    <lineage>
        <taxon>Eukaryota</taxon>
        <taxon>Metazoa</taxon>
        <taxon>Spiralia</taxon>
        <taxon>Lophotrochozoa</taxon>
        <taxon>Mollusca</taxon>
        <taxon>Gastropoda</taxon>
        <taxon>Heterobranchia</taxon>
        <taxon>Euthyneura</taxon>
        <taxon>Panpulmonata</taxon>
        <taxon>Sacoglossa</taxon>
        <taxon>Placobranchoidea</taxon>
        <taxon>Plakobranchidae</taxon>
        <taxon>Elysia</taxon>
    </lineage>
</organism>
<dbReference type="SMART" id="SM00233">
    <property type="entry name" value="PH"/>
    <property type="match status" value="1"/>
</dbReference>
<protein>
    <recommendedName>
        <fullName evidence="6">PH domain-containing protein</fullName>
    </recommendedName>
</protein>
<evidence type="ECO:0000256" key="5">
    <source>
        <dbReference type="SAM" id="MobiDB-lite"/>
    </source>
</evidence>
<dbReference type="Gene3D" id="2.30.29.30">
    <property type="entry name" value="Pleckstrin-homology domain (PH domain)/Phosphotyrosine-binding domain (PTB)"/>
    <property type="match status" value="1"/>
</dbReference>
<comment type="caution">
    <text evidence="7">The sequence shown here is derived from an EMBL/GenBank/DDBJ whole genome shotgun (WGS) entry which is preliminary data.</text>
</comment>
<feature type="domain" description="PH" evidence="6">
    <location>
        <begin position="717"/>
        <end position="814"/>
    </location>
</feature>